<sequence length="146" mass="15942">MDHYLLLKILHSLPAVLLPLGVIAHVVLLWKARQRAEPGVLPSKLRRTRLISLPVMGVLAVTLPVSGWQLVHMVGWPLSQFWLLGSALLFAVLILFGLLLAGRLAAWEALGDTPAPQRLLRFNLAYAALILLLLLVILGLMGAKPA</sequence>
<reference evidence="2 3" key="1">
    <citation type="submission" date="2018-09" db="EMBL/GenBank/DDBJ databases">
        <authorList>
            <person name="Zhu H."/>
        </authorList>
    </citation>
    <scope>NUCLEOTIDE SEQUENCE [LARGE SCALE GENOMIC DNA]</scope>
    <source>
        <strain evidence="2 3">K1S02-6</strain>
    </source>
</reference>
<organism evidence="2 3">
    <name type="scientific">Pseudomonas cavernicola</name>
    <dbReference type="NCBI Taxonomy" id="2320866"/>
    <lineage>
        <taxon>Bacteria</taxon>
        <taxon>Pseudomonadati</taxon>
        <taxon>Pseudomonadota</taxon>
        <taxon>Gammaproteobacteria</taxon>
        <taxon>Pseudomonadales</taxon>
        <taxon>Pseudomonadaceae</taxon>
        <taxon>Pseudomonas</taxon>
    </lineage>
</organism>
<comment type="caution">
    <text evidence="2">The sequence shown here is derived from an EMBL/GenBank/DDBJ whole genome shotgun (WGS) entry which is preliminary data.</text>
</comment>
<proteinExistence type="predicted"/>
<accession>A0A418XPG4</accession>
<feature type="transmembrane region" description="Helical" evidence="1">
    <location>
        <begin position="122"/>
        <end position="143"/>
    </location>
</feature>
<dbReference type="RefSeq" id="WP_119954885.1">
    <property type="nucleotide sequence ID" value="NZ_QYUR01000002.1"/>
</dbReference>
<gene>
    <name evidence="2" type="ORF">D3879_04330</name>
</gene>
<dbReference type="InterPro" id="IPR018729">
    <property type="entry name" value="DUF2269_transmembrane"/>
</dbReference>
<dbReference type="EMBL" id="QYUR01000002">
    <property type="protein sequence ID" value="RJG14334.1"/>
    <property type="molecule type" value="Genomic_DNA"/>
</dbReference>
<keyword evidence="1" id="KW-0472">Membrane</keyword>
<keyword evidence="1" id="KW-1133">Transmembrane helix</keyword>
<dbReference type="Pfam" id="PF10027">
    <property type="entry name" value="DUF2269"/>
    <property type="match status" value="1"/>
</dbReference>
<protein>
    <submittedName>
        <fullName evidence="2">DUF2269 family protein</fullName>
    </submittedName>
</protein>
<dbReference type="Proteomes" id="UP000284021">
    <property type="component" value="Unassembled WGS sequence"/>
</dbReference>
<feature type="transmembrane region" description="Helical" evidence="1">
    <location>
        <begin position="12"/>
        <end position="30"/>
    </location>
</feature>
<evidence type="ECO:0000313" key="2">
    <source>
        <dbReference type="EMBL" id="RJG14334.1"/>
    </source>
</evidence>
<evidence type="ECO:0000313" key="3">
    <source>
        <dbReference type="Proteomes" id="UP000284021"/>
    </source>
</evidence>
<dbReference type="OrthoDB" id="9786302at2"/>
<name>A0A418XPG4_9PSED</name>
<keyword evidence="1" id="KW-0812">Transmembrane</keyword>
<feature type="transmembrane region" description="Helical" evidence="1">
    <location>
        <begin position="81"/>
        <end position="101"/>
    </location>
</feature>
<keyword evidence="3" id="KW-1185">Reference proteome</keyword>
<dbReference type="AlphaFoldDB" id="A0A418XPG4"/>
<evidence type="ECO:0000256" key="1">
    <source>
        <dbReference type="SAM" id="Phobius"/>
    </source>
</evidence>
<feature type="transmembrane region" description="Helical" evidence="1">
    <location>
        <begin position="50"/>
        <end position="69"/>
    </location>
</feature>